<reference evidence="1" key="1">
    <citation type="submission" date="2021-06" db="EMBL/GenBank/DDBJ databases">
        <authorList>
            <person name="Xu H."/>
        </authorList>
    </citation>
    <scope>NUCLEOTIDE SEQUENCE</scope>
</reference>
<dbReference type="RefSeq" id="YP_010660636.1">
    <property type="nucleotide sequence ID" value="NC_070878.1"/>
</dbReference>
<sequence length="25" mass="3118">MLHYHKVRLTLMLIIQHYNLLIIIQ</sequence>
<keyword evidence="2" id="KW-1185">Reference proteome</keyword>
<organism evidence="1 2">
    <name type="scientific">Staphylococcus phage JPL-50</name>
    <dbReference type="NCBI Taxonomy" id="2851077"/>
    <lineage>
        <taxon>Viruses</taxon>
        <taxon>Duplodnaviria</taxon>
        <taxon>Heunggongvirae</taxon>
        <taxon>Uroviricota</taxon>
        <taxon>Caudoviricetes</taxon>
        <taxon>Rountreeviridae</taxon>
        <taxon>Rakietenvirinae</taxon>
        <taxon>Rosenblumvirus</taxon>
        <taxon>Rosenblumvirus jpl50</taxon>
    </lineage>
</organism>
<dbReference type="Proteomes" id="UP001046399">
    <property type="component" value="Segment"/>
</dbReference>
<name>A0A8F3HNN0_9CAUD</name>
<proteinExistence type="predicted"/>
<dbReference type="EMBL" id="MZ359091">
    <property type="protein sequence ID" value="QWY14504.1"/>
    <property type="molecule type" value="Genomic_DNA"/>
</dbReference>
<accession>A0A8F3HNN0</accession>
<evidence type="ECO:0000313" key="1">
    <source>
        <dbReference type="EMBL" id="QWY14504.1"/>
    </source>
</evidence>
<dbReference type="KEGG" id="vg:77936655"/>
<protein>
    <submittedName>
        <fullName evidence="1">Uncharacterized protein</fullName>
    </submittedName>
</protein>
<dbReference type="GeneID" id="77936655"/>
<evidence type="ECO:0000313" key="2">
    <source>
        <dbReference type="Proteomes" id="UP001046399"/>
    </source>
</evidence>